<dbReference type="GO" id="GO:0019252">
    <property type="term" value="P:starch biosynthetic process"/>
    <property type="evidence" value="ECO:0007669"/>
    <property type="project" value="UniProtKB-KW"/>
</dbReference>
<dbReference type="Proteomes" id="UP001634007">
    <property type="component" value="Unassembled WGS sequence"/>
</dbReference>
<dbReference type="Pfam" id="PF08323">
    <property type="entry name" value="Glyco_transf_5"/>
    <property type="match status" value="1"/>
</dbReference>
<dbReference type="EC" id="2.4.1.21" evidence="3"/>
<reference evidence="8 9" key="1">
    <citation type="submission" date="2024-11" db="EMBL/GenBank/DDBJ databases">
        <title>Chromosome-level genome assembly of Eucalyptus globulus Labill. provides insights into its genome evolution.</title>
        <authorList>
            <person name="Li X."/>
        </authorList>
    </citation>
    <scope>NUCLEOTIDE SEQUENCE [LARGE SCALE GENOMIC DNA]</scope>
    <source>
        <strain evidence="8">CL2024</strain>
        <tissue evidence="8">Fresh tender leaves</tissue>
    </source>
</reference>
<keyword evidence="9" id="KW-1185">Reference proteome</keyword>
<dbReference type="AlphaFoldDB" id="A0ABD3KSI0"/>
<keyword evidence="6" id="KW-0750">Starch biosynthesis</keyword>
<dbReference type="Gene3D" id="3.40.50.2000">
    <property type="entry name" value="Glycogen Phosphorylase B"/>
    <property type="match status" value="1"/>
</dbReference>
<evidence type="ECO:0000256" key="6">
    <source>
        <dbReference type="ARBA" id="ARBA00022922"/>
    </source>
</evidence>
<comment type="catalytic activity">
    <reaction evidence="1">
        <text>[(1-&gt;4)-alpha-D-glucosyl](n) + ADP-alpha-D-glucose = [(1-&gt;4)-alpha-D-glucosyl](n+1) + ADP + H(+)</text>
        <dbReference type="Rhea" id="RHEA:18189"/>
        <dbReference type="Rhea" id="RHEA-COMP:9584"/>
        <dbReference type="Rhea" id="RHEA-COMP:9587"/>
        <dbReference type="ChEBI" id="CHEBI:15378"/>
        <dbReference type="ChEBI" id="CHEBI:15444"/>
        <dbReference type="ChEBI" id="CHEBI:57498"/>
        <dbReference type="ChEBI" id="CHEBI:456216"/>
        <dbReference type="EC" id="2.4.1.21"/>
    </reaction>
</comment>
<organism evidence="8 9">
    <name type="scientific">Eucalyptus globulus</name>
    <name type="common">Tasmanian blue gum</name>
    <dbReference type="NCBI Taxonomy" id="34317"/>
    <lineage>
        <taxon>Eukaryota</taxon>
        <taxon>Viridiplantae</taxon>
        <taxon>Streptophyta</taxon>
        <taxon>Embryophyta</taxon>
        <taxon>Tracheophyta</taxon>
        <taxon>Spermatophyta</taxon>
        <taxon>Magnoliopsida</taxon>
        <taxon>eudicotyledons</taxon>
        <taxon>Gunneridae</taxon>
        <taxon>Pentapetalae</taxon>
        <taxon>rosids</taxon>
        <taxon>malvids</taxon>
        <taxon>Myrtales</taxon>
        <taxon>Myrtaceae</taxon>
        <taxon>Myrtoideae</taxon>
        <taxon>Eucalypteae</taxon>
        <taxon>Eucalyptus</taxon>
    </lineage>
</organism>
<evidence type="ECO:0000256" key="3">
    <source>
        <dbReference type="ARBA" id="ARBA00012588"/>
    </source>
</evidence>
<dbReference type="GO" id="GO:0009011">
    <property type="term" value="F:alpha-1,4-glucan glucosyltransferase (ADP-glucose donor) activity"/>
    <property type="evidence" value="ECO:0007669"/>
    <property type="project" value="UniProtKB-EC"/>
</dbReference>
<dbReference type="PANTHER" id="PTHR46083:SF5">
    <property type="entry name" value="STARCH SYNTHASE 3, CHLOROPLASTIC_AMYLOPLASTIC"/>
    <property type="match status" value="1"/>
</dbReference>
<dbReference type="PANTHER" id="PTHR46083">
    <property type="match status" value="1"/>
</dbReference>
<dbReference type="InterPro" id="IPR013534">
    <property type="entry name" value="Starch_synth_cat_dom"/>
</dbReference>
<evidence type="ECO:0000256" key="2">
    <source>
        <dbReference type="ARBA" id="ARBA00004727"/>
    </source>
</evidence>
<gene>
    <name evidence="8" type="ORF">ACJRO7_017580</name>
</gene>
<dbReference type="EMBL" id="JBJKBG010000004">
    <property type="protein sequence ID" value="KAL3742119.1"/>
    <property type="molecule type" value="Genomic_DNA"/>
</dbReference>
<keyword evidence="5" id="KW-0808">Transferase</keyword>
<evidence type="ECO:0000256" key="5">
    <source>
        <dbReference type="ARBA" id="ARBA00022679"/>
    </source>
</evidence>
<evidence type="ECO:0000313" key="9">
    <source>
        <dbReference type="Proteomes" id="UP001634007"/>
    </source>
</evidence>
<evidence type="ECO:0000259" key="7">
    <source>
        <dbReference type="Pfam" id="PF08323"/>
    </source>
</evidence>
<accession>A0ABD3KSI0</accession>
<evidence type="ECO:0000256" key="4">
    <source>
        <dbReference type="ARBA" id="ARBA00022676"/>
    </source>
</evidence>
<feature type="domain" description="Starch synthase catalytic" evidence="7">
    <location>
        <begin position="20"/>
        <end position="103"/>
    </location>
</feature>
<proteinExistence type="predicted"/>
<name>A0ABD3KSI0_EUCGL</name>
<comment type="pathway">
    <text evidence="2">Glycan biosynthesis; starch biosynthesis.</text>
</comment>
<dbReference type="SUPFAM" id="SSF53756">
    <property type="entry name" value="UDP-Glycosyltransferase/glycogen phosphorylase"/>
    <property type="match status" value="1"/>
</dbReference>
<evidence type="ECO:0000313" key="8">
    <source>
        <dbReference type="EMBL" id="KAL3742119.1"/>
    </source>
</evidence>
<comment type="caution">
    <text evidence="8">The sequence shown here is derived from an EMBL/GenBank/DDBJ whole genome shotgun (WGS) entry which is preliminary data.</text>
</comment>
<evidence type="ECO:0000256" key="1">
    <source>
        <dbReference type="ARBA" id="ARBA00001478"/>
    </source>
</evidence>
<protein>
    <recommendedName>
        <fullName evidence="3">starch synthase</fullName>
        <ecNumber evidence="3">2.4.1.21</ecNumber>
    </recommendedName>
</protein>
<keyword evidence="4" id="KW-0328">Glycosyltransferase</keyword>
<sequence>MDSHIPVFGGLIREPPMHKLHIAVEMAPIAKVGGLGEVATSLSHSVQELNHNVDIVLPKYYFLNLGNVNDFQLHRSYGWGGNEVKVSHGKVEGVPVYFLEPQKGISSAAIIGPVQPVSWLFKDHDE</sequence>